<dbReference type="STRING" id="7070.D6WIH8"/>
<proteinExistence type="predicted"/>
<keyword evidence="2" id="KW-1185">Reference proteome</keyword>
<gene>
    <name evidence="1" type="primary">AUGUSTUS-3.0.2_02422</name>
    <name evidence="1" type="ORF">TcasGA2_TC002422</name>
</gene>
<dbReference type="InterPro" id="IPR033207">
    <property type="entry name" value="CCP110"/>
</dbReference>
<dbReference type="GO" id="GO:0005814">
    <property type="term" value="C:centriole"/>
    <property type="evidence" value="ECO:0007669"/>
    <property type="project" value="InterPro"/>
</dbReference>
<dbReference type="PANTHER" id="PTHR13594">
    <property type="entry name" value="CENTRIOLAR COILED-COIL PROTEIN OF 110 KDA"/>
    <property type="match status" value="1"/>
</dbReference>
<dbReference type="HOGENOM" id="CLU_682133_0_0_1"/>
<dbReference type="GO" id="GO:0007099">
    <property type="term" value="P:centriole replication"/>
    <property type="evidence" value="ECO:0007669"/>
    <property type="project" value="InterPro"/>
</dbReference>
<evidence type="ECO:0000313" key="1">
    <source>
        <dbReference type="EMBL" id="EEZ99665.1"/>
    </source>
</evidence>
<dbReference type="GO" id="GO:0032465">
    <property type="term" value="P:regulation of cytokinesis"/>
    <property type="evidence" value="ECO:0007669"/>
    <property type="project" value="InterPro"/>
</dbReference>
<sequence>MSSNRPYTSCIKIRGTPIIPPLVTQKVREECLEYKRKAIELEKKHERNRLFQQCLVDLERLQDKTKDLTIPKQTTLENQLTFVEDSSVHSSSPVPYDTYKKLQNLTSETIDVSEYSDEGVKVMGNEERVTPPKLIRSNSYTLESPSPILLAHLEKEARKCIEMEENESRSLSPITVIDSEREPPLQVVDTDVSVQQVTVTTVEPQLREILDKLPQEHARNILEILNKQQEEQKSVTEKFTTPDKSMTVSISSQSLYYSVLSSETTPHGSPLNVVNLRNAKNMDKDRAASVIGAAVRGYLVRRLIRTEKVQGLIDTIKDALLCAIQLHNAEVIEPADVELHRRLIQQVSAACYAFHDIFFTLSTKEQMGIIAMDRQRKIEKANRPLSAASSNLSISRRQSARMVR</sequence>
<protein>
    <submittedName>
        <fullName evidence="1">Uncharacterized protein</fullName>
    </submittedName>
</protein>
<dbReference type="PANTHER" id="PTHR13594:SF1">
    <property type="entry name" value="CENTRIOLAR COILED-COIL PROTEIN OF 110 KDA"/>
    <property type="match status" value="1"/>
</dbReference>
<reference evidence="1 2" key="2">
    <citation type="journal article" date="2010" name="Nucleic Acids Res.">
        <title>BeetleBase in 2010: revisions to provide comprehensive genomic information for Tribolium castaneum.</title>
        <authorList>
            <person name="Kim H.S."/>
            <person name="Murphy T."/>
            <person name="Xia J."/>
            <person name="Caragea D."/>
            <person name="Park Y."/>
            <person name="Beeman R.W."/>
            <person name="Lorenzen M.D."/>
            <person name="Butcher S."/>
            <person name="Manak J.R."/>
            <person name="Brown S.J."/>
        </authorList>
    </citation>
    <scope>GENOME REANNOTATION</scope>
    <source>
        <strain evidence="1 2">Georgia GA2</strain>
    </source>
</reference>
<dbReference type="OMA" id="MIRRDRY"/>
<organism evidence="1 2">
    <name type="scientific">Tribolium castaneum</name>
    <name type="common">Red flour beetle</name>
    <dbReference type="NCBI Taxonomy" id="7070"/>
    <lineage>
        <taxon>Eukaryota</taxon>
        <taxon>Metazoa</taxon>
        <taxon>Ecdysozoa</taxon>
        <taxon>Arthropoda</taxon>
        <taxon>Hexapoda</taxon>
        <taxon>Insecta</taxon>
        <taxon>Pterygota</taxon>
        <taxon>Neoptera</taxon>
        <taxon>Endopterygota</taxon>
        <taxon>Coleoptera</taxon>
        <taxon>Polyphaga</taxon>
        <taxon>Cucujiformia</taxon>
        <taxon>Tenebrionidae</taxon>
        <taxon>Tenebrionidae incertae sedis</taxon>
        <taxon>Tribolium</taxon>
    </lineage>
</organism>
<dbReference type="OrthoDB" id="10028852at2759"/>
<dbReference type="PROSITE" id="PS50096">
    <property type="entry name" value="IQ"/>
    <property type="match status" value="1"/>
</dbReference>
<accession>D6WIH8</accession>
<reference evidence="1 2" key="1">
    <citation type="journal article" date="2008" name="Nature">
        <title>The genome of the model beetle and pest Tribolium castaneum.</title>
        <authorList>
            <consortium name="Tribolium Genome Sequencing Consortium"/>
            <person name="Richards S."/>
            <person name="Gibbs R.A."/>
            <person name="Weinstock G.M."/>
            <person name="Brown S.J."/>
            <person name="Denell R."/>
            <person name="Beeman R.W."/>
            <person name="Gibbs R."/>
            <person name="Beeman R.W."/>
            <person name="Brown S.J."/>
            <person name="Bucher G."/>
            <person name="Friedrich M."/>
            <person name="Grimmelikhuijzen C.J."/>
            <person name="Klingler M."/>
            <person name="Lorenzen M."/>
            <person name="Richards S."/>
            <person name="Roth S."/>
            <person name="Schroder R."/>
            <person name="Tautz D."/>
            <person name="Zdobnov E.M."/>
            <person name="Muzny D."/>
            <person name="Gibbs R.A."/>
            <person name="Weinstock G.M."/>
            <person name="Attaway T."/>
            <person name="Bell S."/>
            <person name="Buhay C.J."/>
            <person name="Chandrabose M.N."/>
            <person name="Chavez D."/>
            <person name="Clerk-Blankenburg K.P."/>
            <person name="Cree A."/>
            <person name="Dao M."/>
            <person name="Davis C."/>
            <person name="Chacko J."/>
            <person name="Dinh H."/>
            <person name="Dugan-Rocha S."/>
            <person name="Fowler G."/>
            <person name="Garner T.T."/>
            <person name="Garnes J."/>
            <person name="Gnirke A."/>
            <person name="Hawes A."/>
            <person name="Hernandez J."/>
            <person name="Hines S."/>
            <person name="Holder M."/>
            <person name="Hume J."/>
            <person name="Jhangiani S.N."/>
            <person name="Joshi V."/>
            <person name="Khan Z.M."/>
            <person name="Jackson L."/>
            <person name="Kovar C."/>
            <person name="Kowis A."/>
            <person name="Lee S."/>
            <person name="Lewis L.R."/>
            <person name="Margolis J."/>
            <person name="Morgan M."/>
            <person name="Nazareth L.V."/>
            <person name="Nguyen N."/>
            <person name="Okwuonu G."/>
            <person name="Parker D."/>
            <person name="Richards S."/>
            <person name="Ruiz S.J."/>
            <person name="Santibanez J."/>
            <person name="Savard J."/>
            <person name="Scherer S.E."/>
            <person name="Schneider B."/>
            <person name="Sodergren E."/>
            <person name="Tautz D."/>
            <person name="Vattahil S."/>
            <person name="Villasana D."/>
            <person name="White C.S."/>
            <person name="Wright R."/>
            <person name="Park Y."/>
            <person name="Beeman R.W."/>
            <person name="Lord J."/>
            <person name="Oppert B."/>
            <person name="Lorenzen M."/>
            <person name="Brown S."/>
            <person name="Wang L."/>
            <person name="Savard J."/>
            <person name="Tautz D."/>
            <person name="Richards S."/>
            <person name="Weinstock G."/>
            <person name="Gibbs R.A."/>
            <person name="Liu Y."/>
            <person name="Worley K."/>
            <person name="Weinstock G."/>
            <person name="Elsik C.G."/>
            <person name="Reese J.T."/>
            <person name="Elhaik E."/>
            <person name="Landan G."/>
            <person name="Graur D."/>
            <person name="Arensburger P."/>
            <person name="Atkinson P."/>
            <person name="Beeman R.W."/>
            <person name="Beidler J."/>
            <person name="Brown S.J."/>
            <person name="Demuth J.P."/>
            <person name="Drury D.W."/>
            <person name="Du Y.Z."/>
            <person name="Fujiwara H."/>
            <person name="Lorenzen M."/>
            <person name="Maselli V."/>
            <person name="Osanai M."/>
            <person name="Park Y."/>
            <person name="Robertson H.M."/>
            <person name="Tu Z."/>
            <person name="Wang J.J."/>
            <person name="Wang S."/>
            <person name="Richards S."/>
            <person name="Song H."/>
            <person name="Zhang L."/>
            <person name="Sodergren E."/>
            <person name="Werner D."/>
            <person name="Stanke M."/>
            <person name="Morgenstern B."/>
            <person name="Solovyev V."/>
            <person name="Kosarev P."/>
            <person name="Brown G."/>
            <person name="Chen H.C."/>
            <person name="Ermolaeva O."/>
            <person name="Hlavina W."/>
            <person name="Kapustin Y."/>
            <person name="Kiryutin B."/>
            <person name="Kitts P."/>
            <person name="Maglott D."/>
            <person name="Pruitt K."/>
            <person name="Sapojnikov V."/>
            <person name="Souvorov A."/>
            <person name="Mackey A.J."/>
            <person name="Waterhouse R.M."/>
            <person name="Wyder S."/>
            <person name="Zdobnov E.M."/>
            <person name="Zdobnov E.M."/>
            <person name="Wyder S."/>
            <person name="Kriventseva E.V."/>
            <person name="Kadowaki T."/>
            <person name="Bork P."/>
            <person name="Aranda M."/>
            <person name="Bao R."/>
            <person name="Beermann A."/>
            <person name="Berns N."/>
            <person name="Bolognesi R."/>
            <person name="Bonneton F."/>
            <person name="Bopp D."/>
            <person name="Brown S.J."/>
            <person name="Bucher G."/>
            <person name="Butts T."/>
            <person name="Chaumot A."/>
            <person name="Denell R.E."/>
            <person name="Ferrier D.E."/>
            <person name="Friedrich M."/>
            <person name="Gordon C.M."/>
            <person name="Jindra M."/>
            <person name="Klingler M."/>
            <person name="Lan Q."/>
            <person name="Lattorff H.M."/>
            <person name="Laudet V."/>
            <person name="von Levetsow C."/>
            <person name="Liu Z."/>
            <person name="Lutz R."/>
            <person name="Lynch J.A."/>
            <person name="da Fonseca R.N."/>
            <person name="Posnien N."/>
            <person name="Reuter R."/>
            <person name="Roth S."/>
            <person name="Savard J."/>
            <person name="Schinko J.B."/>
            <person name="Schmitt C."/>
            <person name="Schoppmeier M."/>
            <person name="Schroder R."/>
            <person name="Shippy T.D."/>
            <person name="Simonnet F."/>
            <person name="Marques-Souza H."/>
            <person name="Tautz D."/>
            <person name="Tomoyasu Y."/>
            <person name="Trauner J."/>
            <person name="Van der Zee M."/>
            <person name="Vervoort M."/>
            <person name="Wittkopp N."/>
            <person name="Wimmer E.A."/>
            <person name="Yang X."/>
            <person name="Jones A.K."/>
            <person name="Sattelle D.B."/>
            <person name="Ebert P.R."/>
            <person name="Nelson D."/>
            <person name="Scott J.G."/>
            <person name="Beeman R.W."/>
            <person name="Muthukrishnan S."/>
            <person name="Kramer K.J."/>
            <person name="Arakane Y."/>
            <person name="Beeman R.W."/>
            <person name="Zhu Q."/>
            <person name="Hogenkamp D."/>
            <person name="Dixit R."/>
            <person name="Oppert B."/>
            <person name="Jiang H."/>
            <person name="Zou Z."/>
            <person name="Marshall J."/>
            <person name="Elpidina E."/>
            <person name="Vinokurov K."/>
            <person name="Oppert C."/>
            <person name="Zou Z."/>
            <person name="Evans J."/>
            <person name="Lu Z."/>
            <person name="Zhao P."/>
            <person name="Sumathipala N."/>
            <person name="Altincicek B."/>
            <person name="Vilcinskas A."/>
            <person name="Williams M."/>
            <person name="Hultmark D."/>
            <person name="Hetru C."/>
            <person name="Jiang H."/>
            <person name="Grimmelikhuijzen C.J."/>
            <person name="Hauser F."/>
            <person name="Cazzamali G."/>
            <person name="Williamson M."/>
            <person name="Park Y."/>
            <person name="Li B."/>
            <person name="Tanaka Y."/>
            <person name="Predel R."/>
            <person name="Neupert S."/>
            <person name="Schachtner J."/>
            <person name="Verleyen P."/>
            <person name="Raible F."/>
            <person name="Bork P."/>
            <person name="Friedrich M."/>
            <person name="Walden K.K."/>
            <person name="Robertson H.M."/>
            <person name="Angeli S."/>
            <person name="Foret S."/>
            <person name="Bucher G."/>
            <person name="Schuetz S."/>
            <person name="Maleszka R."/>
            <person name="Wimmer E.A."/>
            <person name="Beeman R.W."/>
            <person name="Lorenzen M."/>
            <person name="Tomoyasu Y."/>
            <person name="Miller S.C."/>
            <person name="Grossmann D."/>
            <person name="Bucher G."/>
        </authorList>
    </citation>
    <scope>NUCLEOTIDE SEQUENCE [LARGE SCALE GENOMIC DNA]</scope>
    <source>
        <strain evidence="1 2">Georgia GA2</strain>
    </source>
</reference>
<dbReference type="eggNOG" id="ENOG502QUVS">
    <property type="taxonomic scope" value="Eukaryota"/>
</dbReference>
<dbReference type="Proteomes" id="UP000007266">
    <property type="component" value="Linkage group 3"/>
</dbReference>
<dbReference type="Pfam" id="PF16025">
    <property type="entry name" value="CaM_bind"/>
    <property type="match status" value="1"/>
</dbReference>
<evidence type="ECO:0000313" key="2">
    <source>
        <dbReference type="Proteomes" id="UP000007266"/>
    </source>
</evidence>
<dbReference type="AlphaFoldDB" id="D6WIH8"/>
<dbReference type="KEGG" id="tca:103312504"/>
<name>D6WIH8_TRICA</name>
<dbReference type="EMBL" id="KQ971334">
    <property type="protein sequence ID" value="EEZ99665.1"/>
    <property type="molecule type" value="Genomic_DNA"/>
</dbReference>